<dbReference type="Pfam" id="PF00027">
    <property type="entry name" value="cNMP_binding"/>
    <property type="match status" value="1"/>
</dbReference>
<protein>
    <submittedName>
        <fullName evidence="5">Nucleotidyltransferase substrate binding domain-containing protein</fullName>
    </submittedName>
</protein>
<dbReference type="InterPro" id="IPR000644">
    <property type="entry name" value="CBS_dom"/>
</dbReference>
<feature type="domain" description="Cyclic nucleotide-binding" evidence="3">
    <location>
        <begin position="17"/>
        <end position="116"/>
    </location>
</feature>
<dbReference type="PROSITE" id="PS51371">
    <property type="entry name" value="CBS"/>
    <property type="match status" value="2"/>
</dbReference>
<dbReference type="InterPro" id="IPR005105">
    <property type="entry name" value="GlnD_Uridyltrans_N"/>
</dbReference>
<evidence type="ECO:0000259" key="4">
    <source>
        <dbReference type="PROSITE" id="PS51371"/>
    </source>
</evidence>
<dbReference type="SMART" id="SM00100">
    <property type="entry name" value="cNMP"/>
    <property type="match status" value="1"/>
</dbReference>
<evidence type="ECO:0000256" key="1">
    <source>
        <dbReference type="ARBA" id="ARBA00023122"/>
    </source>
</evidence>
<dbReference type="InterPro" id="IPR018490">
    <property type="entry name" value="cNMP-bd_dom_sf"/>
</dbReference>
<dbReference type="Proteomes" id="UP001595533">
    <property type="component" value="Unassembled WGS sequence"/>
</dbReference>
<gene>
    <name evidence="5" type="ORF">ACFODZ_05765</name>
</gene>
<dbReference type="SMART" id="SM00116">
    <property type="entry name" value="CBS"/>
    <property type="match status" value="2"/>
</dbReference>
<dbReference type="Gene3D" id="2.60.120.10">
    <property type="entry name" value="Jelly Rolls"/>
    <property type="match status" value="1"/>
</dbReference>
<dbReference type="SUPFAM" id="SSF54631">
    <property type="entry name" value="CBS-domain pair"/>
    <property type="match status" value="1"/>
</dbReference>
<dbReference type="PROSITE" id="PS50042">
    <property type="entry name" value="CNMP_BINDING_3"/>
    <property type="match status" value="1"/>
</dbReference>
<feature type="domain" description="CBS" evidence="4">
    <location>
        <begin position="222"/>
        <end position="278"/>
    </location>
</feature>
<dbReference type="EMBL" id="JBHRTS010000003">
    <property type="protein sequence ID" value="MFC3193740.1"/>
    <property type="molecule type" value="Genomic_DNA"/>
</dbReference>
<organism evidence="5 6">
    <name type="scientific">Marinicella sediminis</name>
    <dbReference type="NCBI Taxonomy" id="1792834"/>
    <lineage>
        <taxon>Bacteria</taxon>
        <taxon>Pseudomonadati</taxon>
        <taxon>Pseudomonadota</taxon>
        <taxon>Gammaproteobacteria</taxon>
        <taxon>Lysobacterales</taxon>
        <taxon>Marinicellaceae</taxon>
        <taxon>Marinicella</taxon>
    </lineage>
</organism>
<dbReference type="PANTHER" id="PTHR43080:SF2">
    <property type="entry name" value="CBS DOMAIN-CONTAINING PROTEIN"/>
    <property type="match status" value="1"/>
</dbReference>
<dbReference type="PANTHER" id="PTHR43080">
    <property type="entry name" value="CBS DOMAIN-CONTAINING PROTEIN CBSX3, MITOCHONDRIAL"/>
    <property type="match status" value="1"/>
</dbReference>
<evidence type="ECO:0000256" key="2">
    <source>
        <dbReference type="PROSITE-ProRule" id="PRU00703"/>
    </source>
</evidence>
<dbReference type="Pfam" id="PF00571">
    <property type="entry name" value="CBS"/>
    <property type="match status" value="2"/>
</dbReference>
<dbReference type="InterPro" id="IPR046342">
    <property type="entry name" value="CBS_dom_sf"/>
</dbReference>
<dbReference type="SUPFAM" id="SSF51206">
    <property type="entry name" value="cAMP-binding domain-like"/>
    <property type="match status" value="1"/>
</dbReference>
<evidence type="ECO:0000313" key="6">
    <source>
        <dbReference type="Proteomes" id="UP001595533"/>
    </source>
</evidence>
<name>A0ABV7J6L9_9GAMM</name>
<dbReference type="InterPro" id="IPR051257">
    <property type="entry name" value="Diverse_CBS-Domain"/>
</dbReference>
<evidence type="ECO:0000313" key="5">
    <source>
        <dbReference type="EMBL" id="MFC3193740.1"/>
    </source>
</evidence>
<accession>A0ABV7J6L9</accession>
<sequence length="620" mass="70367">MEIEQLEIHDFLLLCHPLNQLSSDELKELAENIEITYFSRNQTVLEPGQHNEWLYLIRSGAVTRTDHNDGLVAQFGQKDFFGHRAIERGGIIKNRVSTIEDSLFYLIPKARYRKLMENNQAFNQYFSQQKHERLKSALQLLRSPPENSLIKSKAADFMHQEVLTLQQQDSIADAALQMKNSHQTAALVIDETGIKGIVTDRLFCTKVVAMGLDTQQPIASVMTPEPISIDRRHSGLEAMLLMTRMNIRHLPVVEDGQLLGMVTATDLMHHQSHNPIYLVNQIHKSQSLSQLPQLSQQLPVVLTKQVDAGLNASDIAYSISSIGRAFASKVIELCVRELGPAPVPFAYMVAGSLARNDQTAHSDQDNGLLLSDQFDASLHGEYFAQLSEQVSEHLNRCGYVFCPGDVMASNPKWRQPLAQWQHYFDGWINSPEPKALMYSSIFFDLRCVYGDQSLFDQLQQHIRELTRNNRLFLAFMAANAQQNKPPLGLFRRFVLEQHGAEHKTLDIKKRGIMPCTDIARVFALDAGTEVINTLERIKRASESGVISNEAAVDLRDSFELLSLIRLQHQVRNIKRGQEANNYINPDELSSLERRHLKDAFELIRTYQDVVTQKYNQGQLG</sequence>
<keyword evidence="1 2" id="KW-0129">CBS domain</keyword>
<keyword evidence="6" id="KW-1185">Reference proteome</keyword>
<reference evidence="6" key="1">
    <citation type="journal article" date="2019" name="Int. J. Syst. Evol. Microbiol.">
        <title>The Global Catalogue of Microorganisms (GCM) 10K type strain sequencing project: providing services to taxonomists for standard genome sequencing and annotation.</title>
        <authorList>
            <consortium name="The Broad Institute Genomics Platform"/>
            <consortium name="The Broad Institute Genome Sequencing Center for Infectious Disease"/>
            <person name="Wu L."/>
            <person name="Ma J."/>
        </authorList>
    </citation>
    <scope>NUCLEOTIDE SEQUENCE [LARGE SCALE GENOMIC DNA]</scope>
    <source>
        <strain evidence="6">KCTC 42953</strain>
    </source>
</reference>
<dbReference type="CDD" id="cd04587">
    <property type="entry name" value="CBS_pair_CAP-ED_NT_Pol-beta-like_DUF294_assoc"/>
    <property type="match status" value="1"/>
</dbReference>
<dbReference type="RefSeq" id="WP_077411456.1">
    <property type="nucleotide sequence ID" value="NZ_JBHRTS010000003.1"/>
</dbReference>
<dbReference type="InterPro" id="IPR000595">
    <property type="entry name" value="cNMP-bd_dom"/>
</dbReference>
<dbReference type="Pfam" id="PF03445">
    <property type="entry name" value="DUF294"/>
    <property type="match status" value="1"/>
</dbReference>
<dbReference type="InterPro" id="IPR014710">
    <property type="entry name" value="RmlC-like_jellyroll"/>
</dbReference>
<proteinExistence type="predicted"/>
<dbReference type="Pfam" id="PF10335">
    <property type="entry name" value="DUF294_C"/>
    <property type="match status" value="1"/>
</dbReference>
<feature type="domain" description="CBS" evidence="4">
    <location>
        <begin position="158"/>
        <end position="214"/>
    </location>
</feature>
<comment type="caution">
    <text evidence="5">The sequence shown here is derived from an EMBL/GenBank/DDBJ whole genome shotgun (WGS) entry which is preliminary data.</text>
</comment>
<evidence type="ECO:0000259" key="3">
    <source>
        <dbReference type="PROSITE" id="PS50042"/>
    </source>
</evidence>
<dbReference type="CDD" id="cd00038">
    <property type="entry name" value="CAP_ED"/>
    <property type="match status" value="1"/>
</dbReference>
<dbReference type="InterPro" id="IPR018821">
    <property type="entry name" value="DUF294_put_nucleoTrafse_sb-bd"/>
</dbReference>
<dbReference type="Gene3D" id="3.10.580.10">
    <property type="entry name" value="CBS-domain"/>
    <property type="match status" value="1"/>
</dbReference>
<dbReference type="CDD" id="cd05401">
    <property type="entry name" value="NT_GlnE_GlnD_like"/>
    <property type="match status" value="1"/>
</dbReference>